<gene>
    <name evidence="1" type="ORF">DRV84_07385</name>
</gene>
<dbReference type="EMBL" id="QOHR01000006">
    <property type="protein sequence ID" value="REC57665.1"/>
    <property type="molecule type" value="Genomic_DNA"/>
</dbReference>
<keyword evidence="2" id="KW-1185">Reference proteome</keyword>
<dbReference type="RefSeq" id="WP_115979246.1">
    <property type="nucleotide sequence ID" value="NZ_QOHR01000006.1"/>
</dbReference>
<dbReference type="OrthoDB" id="7355053at2"/>
<reference evidence="1 2" key="1">
    <citation type="journal article" date="2017" name="Int. J. Syst. Evol. Microbiol.">
        <title>Rhodosalinus sediminis gen. nov., sp. nov., isolated from marine saltern.</title>
        <authorList>
            <person name="Guo L.Y."/>
            <person name="Ling S.K."/>
            <person name="Li C.M."/>
            <person name="Chen G.J."/>
            <person name="Du Z.J."/>
        </authorList>
    </citation>
    <scope>NUCLEOTIDE SEQUENCE [LARGE SCALE GENOMIC DNA]</scope>
    <source>
        <strain evidence="1 2">WDN1C137</strain>
    </source>
</reference>
<organism evidence="1 2">
    <name type="scientific">Rhodosalinus sediminis</name>
    <dbReference type="NCBI Taxonomy" id="1940533"/>
    <lineage>
        <taxon>Bacteria</taxon>
        <taxon>Pseudomonadati</taxon>
        <taxon>Pseudomonadota</taxon>
        <taxon>Alphaproteobacteria</taxon>
        <taxon>Rhodobacterales</taxon>
        <taxon>Paracoccaceae</taxon>
        <taxon>Rhodosalinus</taxon>
    </lineage>
</organism>
<sequence length="167" mass="18016">MGLIGRLLDALFGGERNVIAETAEVFRVNAEAEATRDAEARAAALAQFAAEFAHPRRGRFDRAVDALNRLPRPAMALGTLALFAAAMAAPEWFAARMGALAHVPEPLWWLLGAVVSFYFGARHQAKAQEMQRALAAGLTRRAPPAWEGAGNPALEEWRAARAQGATR</sequence>
<name>A0A3D9BVW1_9RHOB</name>
<evidence type="ECO:0000313" key="2">
    <source>
        <dbReference type="Proteomes" id="UP000257131"/>
    </source>
</evidence>
<dbReference type="Pfam" id="PF11351">
    <property type="entry name" value="GTA_holin_3TM"/>
    <property type="match status" value="1"/>
</dbReference>
<dbReference type="Proteomes" id="UP000257131">
    <property type="component" value="Unassembled WGS sequence"/>
</dbReference>
<comment type="caution">
    <text evidence="1">The sequence shown here is derived from an EMBL/GenBank/DDBJ whole genome shotgun (WGS) entry which is preliminary data.</text>
</comment>
<evidence type="ECO:0000313" key="1">
    <source>
        <dbReference type="EMBL" id="REC57665.1"/>
    </source>
</evidence>
<proteinExistence type="predicted"/>
<dbReference type="InterPro" id="IPR021497">
    <property type="entry name" value="GTA_holin_3TM"/>
</dbReference>
<dbReference type="AlphaFoldDB" id="A0A3D9BVW1"/>
<accession>A0A3D9BVW1</accession>
<protein>
    <recommendedName>
        <fullName evidence="3">Carboxylesterase</fullName>
    </recommendedName>
</protein>
<evidence type="ECO:0008006" key="3">
    <source>
        <dbReference type="Google" id="ProtNLM"/>
    </source>
</evidence>